<evidence type="ECO:0000256" key="8">
    <source>
        <dbReference type="ARBA" id="ARBA00022485"/>
    </source>
</evidence>
<accession>A0A6G4WI79</accession>
<comment type="caution">
    <text evidence="20">The sequence shown here is derived from an EMBL/GenBank/DDBJ whole genome shotgun (WGS) entry which is preliminary data.</text>
</comment>
<dbReference type="GO" id="GO:0033748">
    <property type="term" value="F:hydrogenase (acceptor) activity"/>
    <property type="evidence" value="ECO:0007669"/>
    <property type="project" value="UniProtKB-EC"/>
</dbReference>
<comment type="similarity">
    <text evidence="4">Belongs to the [NiFe]/[NiFeSe] hydrogenase small subunit family.</text>
</comment>
<dbReference type="Gene3D" id="3.40.50.700">
    <property type="entry name" value="NADH:ubiquinone oxidoreductase-like, 20kDa subunit"/>
    <property type="match status" value="1"/>
</dbReference>
<dbReference type="Pfam" id="PF14720">
    <property type="entry name" value="NiFe_hyd_SSU_C"/>
    <property type="match status" value="1"/>
</dbReference>
<comment type="cofactor">
    <cofactor evidence="1">
        <name>[3Fe-4S] cluster</name>
        <dbReference type="ChEBI" id="CHEBI:21137"/>
    </cofactor>
</comment>
<feature type="binding site" evidence="17">
    <location>
        <position position="206"/>
    </location>
    <ligand>
        <name>[4Fe-4S] cluster</name>
        <dbReference type="ChEBI" id="CHEBI:49883"/>
        <label>2</label>
    </ligand>
</feature>
<evidence type="ECO:0000256" key="11">
    <source>
        <dbReference type="ARBA" id="ARBA00023002"/>
    </source>
</evidence>
<evidence type="ECO:0000256" key="12">
    <source>
        <dbReference type="ARBA" id="ARBA00023004"/>
    </source>
</evidence>
<evidence type="ECO:0000256" key="17">
    <source>
        <dbReference type="PIRSR" id="PIRSR000310-1"/>
    </source>
</evidence>
<dbReference type="InterPro" id="IPR027394">
    <property type="entry name" value="Cytochrome-c3_hydrogenase_C"/>
</dbReference>
<dbReference type="GO" id="GO:0009055">
    <property type="term" value="F:electron transfer activity"/>
    <property type="evidence" value="ECO:0007669"/>
    <property type="project" value="TreeGrafter"/>
</dbReference>
<keyword evidence="21" id="KW-1185">Reference proteome</keyword>
<dbReference type="InterPro" id="IPR037024">
    <property type="entry name" value="NiFe_Hase_small_N_sf"/>
</dbReference>
<feature type="domain" description="Cytochrome-c3 hydrogenase C-terminal" evidence="19">
    <location>
        <begin position="203"/>
        <end position="278"/>
    </location>
</feature>
<evidence type="ECO:0000256" key="1">
    <source>
        <dbReference type="ARBA" id="ARBA00001927"/>
    </source>
</evidence>
<feature type="binding site" evidence="17">
    <location>
        <position position="229"/>
    </location>
    <ligand>
        <name>[4Fe-4S] cluster</name>
        <dbReference type="ChEBI" id="CHEBI:49883"/>
        <label>2</label>
    </ligand>
</feature>
<evidence type="ECO:0000256" key="9">
    <source>
        <dbReference type="ARBA" id="ARBA00022723"/>
    </source>
</evidence>
<evidence type="ECO:0000313" key="20">
    <source>
        <dbReference type="EMBL" id="NGO54505.1"/>
    </source>
</evidence>
<evidence type="ECO:0000256" key="7">
    <source>
        <dbReference type="ARBA" id="ARBA00022475"/>
    </source>
</evidence>
<evidence type="ECO:0000256" key="4">
    <source>
        <dbReference type="ARBA" id="ARBA00006605"/>
    </source>
</evidence>
<dbReference type="EC" id="1.12.99.6" evidence="6"/>
<sequence length="335" mass="35385">MPERPLHLLWLQSGGCGGCRLSLIGAEGPDLLTTFAAAGIEVLWHPSLSAETGRSAIEIIEEAVSGEVTLDILCLEGSVMRGPNGTGRFHMMAGTGRPVMGWISDLAKVAGHVVAVGSCAAFGGITAAGANEVEACGLAYEGTEPGGLLGHGFLSRSGLPVINVAGCPIHPAWLTETLHQIAAGRFGRADLDEWERPVSYTNHLVHHGCSRNEFYEFKASAERLCDLGCMMENLGCRGTRARADCNIRRWNGSGSCIDGGYPCINCTSPGFKEPGHSFTATPKISGIPVGLPMDMPKAWFVALAALSKAATPVRLKTNATADRVAVPLHDRKKRA</sequence>
<evidence type="ECO:0000256" key="5">
    <source>
        <dbReference type="ARBA" id="ARBA00011771"/>
    </source>
</evidence>
<keyword evidence="8 17" id="KW-0004">4Fe-4S</keyword>
<evidence type="ECO:0000256" key="16">
    <source>
        <dbReference type="ARBA" id="ARBA00048757"/>
    </source>
</evidence>
<keyword evidence="7" id="KW-1003">Cell membrane</keyword>
<evidence type="ECO:0000259" key="18">
    <source>
        <dbReference type="Pfam" id="PF01058"/>
    </source>
</evidence>
<feature type="binding site" evidence="17">
    <location>
        <position position="19"/>
    </location>
    <ligand>
        <name>[4Fe-4S] cluster</name>
        <dbReference type="ChEBI" id="CHEBI:49883"/>
        <label>1</label>
    </ligand>
</feature>
<keyword evidence="11" id="KW-0560">Oxidoreductase</keyword>
<feature type="binding site" evidence="17">
    <location>
        <position position="245"/>
    </location>
    <ligand>
        <name>[3Fe-4S] cluster</name>
        <dbReference type="ChEBI" id="CHEBI:21137"/>
    </ligand>
</feature>
<feature type="binding site" evidence="17">
    <location>
        <position position="236"/>
    </location>
    <ligand>
        <name>[4Fe-4S] cluster</name>
        <dbReference type="ChEBI" id="CHEBI:49883"/>
        <label>2</label>
    </ligand>
</feature>
<evidence type="ECO:0000256" key="2">
    <source>
        <dbReference type="ARBA" id="ARBA00001966"/>
    </source>
</evidence>
<evidence type="ECO:0000259" key="19">
    <source>
        <dbReference type="Pfam" id="PF14720"/>
    </source>
</evidence>
<feature type="binding site" evidence="17">
    <location>
        <position position="167"/>
    </location>
    <ligand>
        <name>[4Fe-4S] cluster</name>
        <dbReference type="ChEBI" id="CHEBI:49883"/>
        <label>1</label>
    </ligand>
</feature>
<dbReference type="PIRSF" id="PIRSF000310">
    <property type="entry name" value="NiFe_hyd_ssu"/>
    <property type="match status" value="1"/>
</dbReference>
<dbReference type="SUPFAM" id="SSF56770">
    <property type="entry name" value="HydA/Nqo6-like"/>
    <property type="match status" value="1"/>
</dbReference>
<keyword evidence="10" id="KW-0732">Signal</keyword>
<keyword evidence="14" id="KW-0472">Membrane</keyword>
<dbReference type="AlphaFoldDB" id="A0A6G4WI79"/>
<feature type="binding site" evidence="17">
    <location>
        <position position="119"/>
    </location>
    <ligand>
        <name>[4Fe-4S] cluster</name>
        <dbReference type="ChEBI" id="CHEBI:49883"/>
        <label>1</label>
    </ligand>
</feature>
<proteinExistence type="inferred from homology"/>
<dbReference type="PANTHER" id="PTHR30013:SF5">
    <property type="entry name" value="HYDROGENASE SMALL SUBUNIT"/>
    <property type="match status" value="1"/>
</dbReference>
<organism evidence="20 21">
    <name type="scientific">Allomesorhizobium camelthorni</name>
    <dbReference type="NCBI Taxonomy" id="475069"/>
    <lineage>
        <taxon>Bacteria</taxon>
        <taxon>Pseudomonadati</taxon>
        <taxon>Pseudomonadota</taxon>
        <taxon>Alphaproteobacteria</taxon>
        <taxon>Hyphomicrobiales</taxon>
        <taxon>Phyllobacteriaceae</taxon>
        <taxon>Allomesorhizobium</taxon>
    </lineage>
</organism>
<feature type="binding site" evidence="17">
    <location>
        <position position="209"/>
    </location>
    <ligand>
        <name>[4Fe-4S] cluster</name>
        <dbReference type="ChEBI" id="CHEBI:49883"/>
        <label>2</label>
    </ligand>
</feature>
<keyword evidence="9 17" id="KW-0479">Metal-binding</keyword>
<gene>
    <name evidence="20" type="ORF">G6N73_25815</name>
</gene>
<keyword evidence="13 17" id="KW-0411">Iron-sulfur</keyword>
<evidence type="ECO:0000256" key="15">
    <source>
        <dbReference type="ARBA" id="ARBA00023291"/>
    </source>
</evidence>
<feature type="binding site" evidence="17">
    <location>
        <position position="16"/>
    </location>
    <ligand>
        <name>[4Fe-4S] cluster</name>
        <dbReference type="ChEBI" id="CHEBI:49883"/>
        <label>1</label>
    </ligand>
</feature>
<dbReference type="GO" id="GO:0051538">
    <property type="term" value="F:3 iron, 4 sulfur cluster binding"/>
    <property type="evidence" value="ECO:0007669"/>
    <property type="project" value="UniProtKB-KW"/>
</dbReference>
<feature type="binding site" evidence="17">
    <location>
        <position position="263"/>
    </location>
    <ligand>
        <name>[3Fe-4S] cluster</name>
        <dbReference type="ChEBI" id="CHEBI:21137"/>
    </ligand>
</feature>
<dbReference type="InterPro" id="IPR006137">
    <property type="entry name" value="NADH_UbQ_OxRdtase-like_20kDa"/>
</dbReference>
<evidence type="ECO:0000256" key="10">
    <source>
        <dbReference type="ARBA" id="ARBA00022729"/>
    </source>
</evidence>
<dbReference type="Pfam" id="PF01058">
    <property type="entry name" value="Oxidored_q6"/>
    <property type="match status" value="1"/>
</dbReference>
<dbReference type="GO" id="GO:0030313">
    <property type="term" value="C:cell envelope"/>
    <property type="evidence" value="ECO:0007669"/>
    <property type="project" value="UniProtKB-SubCell"/>
</dbReference>
<dbReference type="GO" id="GO:0046872">
    <property type="term" value="F:metal ion binding"/>
    <property type="evidence" value="ECO:0007669"/>
    <property type="project" value="UniProtKB-KW"/>
</dbReference>
<dbReference type="PANTHER" id="PTHR30013">
    <property type="entry name" value="NIFE / NIFESE HYDROGENASE SMALL SUBUNIT FAMILY MEMBER"/>
    <property type="match status" value="1"/>
</dbReference>
<evidence type="ECO:0000313" key="21">
    <source>
        <dbReference type="Proteomes" id="UP001642900"/>
    </source>
</evidence>
<comment type="subunit">
    <text evidence="5">Heterodimer of a large and a small subunit.</text>
</comment>
<dbReference type="PRINTS" id="PR00614">
    <property type="entry name" value="NIHGNASESMLL"/>
</dbReference>
<dbReference type="GO" id="GO:0016020">
    <property type="term" value="C:membrane"/>
    <property type="evidence" value="ECO:0007669"/>
    <property type="project" value="TreeGrafter"/>
</dbReference>
<name>A0A6G4WI79_9HYPH</name>
<dbReference type="InterPro" id="IPR037148">
    <property type="entry name" value="NiFe-Hase_small_C_sf"/>
</dbReference>
<dbReference type="GO" id="GO:0051539">
    <property type="term" value="F:4 iron, 4 sulfur cluster binding"/>
    <property type="evidence" value="ECO:0007669"/>
    <property type="project" value="UniProtKB-KW"/>
</dbReference>
<evidence type="ECO:0000256" key="13">
    <source>
        <dbReference type="ARBA" id="ARBA00023014"/>
    </source>
</evidence>
<evidence type="ECO:0000256" key="14">
    <source>
        <dbReference type="ARBA" id="ARBA00023136"/>
    </source>
</evidence>
<dbReference type="GO" id="GO:0009375">
    <property type="term" value="C:ferredoxin hydrogenase complex"/>
    <property type="evidence" value="ECO:0007669"/>
    <property type="project" value="InterPro"/>
</dbReference>
<feature type="binding site" evidence="17">
    <location>
        <position position="266"/>
    </location>
    <ligand>
        <name>[3Fe-4S] cluster</name>
        <dbReference type="ChEBI" id="CHEBI:21137"/>
    </ligand>
</feature>
<keyword evidence="12 17" id="KW-0408">Iron</keyword>
<evidence type="ECO:0000256" key="3">
    <source>
        <dbReference type="ARBA" id="ARBA00004196"/>
    </source>
</evidence>
<dbReference type="InterPro" id="IPR001821">
    <property type="entry name" value="NiFe_hydrogenase_ssu"/>
</dbReference>
<dbReference type="EMBL" id="JAAKZF010000054">
    <property type="protein sequence ID" value="NGO54505.1"/>
    <property type="molecule type" value="Genomic_DNA"/>
</dbReference>
<comment type="catalytic activity">
    <reaction evidence="16">
        <text>H2 + A = AH2</text>
        <dbReference type="Rhea" id="RHEA:12116"/>
        <dbReference type="ChEBI" id="CHEBI:13193"/>
        <dbReference type="ChEBI" id="CHEBI:17499"/>
        <dbReference type="ChEBI" id="CHEBI:18276"/>
        <dbReference type="EC" id="1.12.99.6"/>
    </reaction>
</comment>
<comment type="subcellular location">
    <subcellularLocation>
        <location evidence="3">Cell envelope</location>
    </subcellularLocation>
</comment>
<dbReference type="GO" id="GO:0009061">
    <property type="term" value="P:anaerobic respiration"/>
    <property type="evidence" value="ECO:0007669"/>
    <property type="project" value="TreeGrafter"/>
</dbReference>
<reference evidence="20 21" key="1">
    <citation type="submission" date="2020-02" db="EMBL/GenBank/DDBJ databases">
        <title>Genome sequence of strain CCNWXJ40-4.</title>
        <authorList>
            <person name="Gao J."/>
            <person name="Sun J."/>
        </authorList>
    </citation>
    <scope>NUCLEOTIDE SEQUENCE [LARGE SCALE GENOMIC DNA]</scope>
    <source>
        <strain evidence="20 21">CCNWXJ 40-4</strain>
    </source>
</reference>
<keyword evidence="15 17" id="KW-0003">3Fe-4S</keyword>
<dbReference type="GO" id="GO:0008901">
    <property type="term" value="F:ferredoxin hydrogenase activity"/>
    <property type="evidence" value="ECO:0007669"/>
    <property type="project" value="InterPro"/>
</dbReference>
<dbReference type="Gene3D" id="4.10.480.10">
    <property type="entry name" value="Cytochrome-c3 hydrogenase, C-terminal domain"/>
    <property type="match status" value="1"/>
</dbReference>
<dbReference type="Proteomes" id="UP001642900">
    <property type="component" value="Unassembled WGS sequence"/>
</dbReference>
<evidence type="ECO:0000256" key="6">
    <source>
        <dbReference type="ARBA" id="ARBA00012082"/>
    </source>
</evidence>
<protein>
    <recommendedName>
        <fullName evidence="6">hydrogenase (acceptor)</fullName>
        <ecNumber evidence="6">1.12.99.6</ecNumber>
    </recommendedName>
</protein>
<feature type="domain" description="NADH:ubiquinone oxidoreductase-like 20kDa subunit" evidence="18">
    <location>
        <begin position="16"/>
        <end position="180"/>
    </location>
</feature>
<dbReference type="GO" id="GO:0044569">
    <property type="term" value="C:[Ni-Fe] hydrogenase complex"/>
    <property type="evidence" value="ECO:0007669"/>
    <property type="project" value="TreeGrafter"/>
</dbReference>
<comment type="cofactor">
    <cofactor evidence="2">
        <name>[4Fe-4S] cluster</name>
        <dbReference type="ChEBI" id="CHEBI:49883"/>
    </cofactor>
</comment>